<keyword evidence="3" id="KW-1185">Reference proteome</keyword>
<comment type="caution">
    <text evidence="2">The sequence shown here is derived from an EMBL/GenBank/DDBJ whole genome shotgun (WGS) entry which is preliminary data.</text>
</comment>
<evidence type="ECO:0000256" key="1">
    <source>
        <dbReference type="SAM" id="MobiDB-lite"/>
    </source>
</evidence>
<gene>
    <name evidence="2" type="ORF">AWZ03_003587</name>
</gene>
<accession>A0A484BMQ6</accession>
<name>A0A484BMQ6_DRONA</name>
<evidence type="ECO:0000313" key="2">
    <source>
        <dbReference type="EMBL" id="TDG50077.1"/>
    </source>
</evidence>
<feature type="compositionally biased region" description="Acidic residues" evidence="1">
    <location>
        <begin position="76"/>
        <end position="86"/>
    </location>
</feature>
<protein>
    <submittedName>
        <fullName evidence="2">Uncharacterized protein</fullName>
    </submittedName>
</protein>
<dbReference type="AlphaFoldDB" id="A0A484BMQ6"/>
<feature type="region of interest" description="Disordered" evidence="1">
    <location>
        <begin position="73"/>
        <end position="94"/>
    </location>
</feature>
<sequence length="94" mass="10315">MIQSQESRPIAYAIDKFAFEQTSGPSSSSVAGCKTKQDFEPLHHNLHWETSTLVRNGHMWPAVLARALAKSYVGHDDDDEDEDGDDAINAAVAD</sequence>
<dbReference type="EMBL" id="LSRL02000018">
    <property type="protein sequence ID" value="TDG50077.1"/>
    <property type="molecule type" value="Genomic_DNA"/>
</dbReference>
<organism evidence="2 3">
    <name type="scientific">Drosophila navojoa</name>
    <name type="common">Fruit fly</name>
    <dbReference type="NCBI Taxonomy" id="7232"/>
    <lineage>
        <taxon>Eukaryota</taxon>
        <taxon>Metazoa</taxon>
        <taxon>Ecdysozoa</taxon>
        <taxon>Arthropoda</taxon>
        <taxon>Hexapoda</taxon>
        <taxon>Insecta</taxon>
        <taxon>Pterygota</taxon>
        <taxon>Neoptera</taxon>
        <taxon>Endopterygota</taxon>
        <taxon>Diptera</taxon>
        <taxon>Brachycera</taxon>
        <taxon>Muscomorpha</taxon>
        <taxon>Ephydroidea</taxon>
        <taxon>Drosophilidae</taxon>
        <taxon>Drosophila</taxon>
    </lineage>
</organism>
<dbReference type="Proteomes" id="UP000295192">
    <property type="component" value="Unassembled WGS sequence"/>
</dbReference>
<evidence type="ECO:0000313" key="3">
    <source>
        <dbReference type="Proteomes" id="UP000295192"/>
    </source>
</evidence>
<reference evidence="2 3" key="1">
    <citation type="journal article" date="2019" name="J. Hered.">
        <title>An Improved Genome Assembly for Drosophila navojoa, the Basal Species in the mojavensis Cluster.</title>
        <authorList>
            <person name="Vanderlinde T."/>
            <person name="Dupim E.G."/>
            <person name="Nazario-Yepiz N.O."/>
            <person name="Carvalho A.B."/>
        </authorList>
    </citation>
    <scope>NUCLEOTIDE SEQUENCE [LARGE SCALE GENOMIC DNA]</scope>
    <source>
        <strain evidence="2">Navoj_Jal97</strain>
        <tissue evidence="2">Whole organism</tissue>
    </source>
</reference>
<proteinExistence type="predicted"/>